<proteinExistence type="inferred from homology"/>
<reference evidence="4 5" key="1">
    <citation type="journal article" date="2015" name="Genome Announc.">
        <title>Expanding the biotechnology potential of lactobacilli through comparative genomics of 213 strains and associated genera.</title>
        <authorList>
            <person name="Sun Z."/>
            <person name="Harris H.M."/>
            <person name="McCann A."/>
            <person name="Guo C."/>
            <person name="Argimon S."/>
            <person name="Zhang W."/>
            <person name="Yang X."/>
            <person name="Jeffery I.B."/>
            <person name="Cooney J.C."/>
            <person name="Kagawa T.F."/>
            <person name="Liu W."/>
            <person name="Song Y."/>
            <person name="Salvetti E."/>
            <person name="Wrobel A."/>
            <person name="Rasinkangas P."/>
            <person name="Parkhill J."/>
            <person name="Rea M.C."/>
            <person name="O'Sullivan O."/>
            <person name="Ritari J."/>
            <person name="Douillard F.P."/>
            <person name="Paul Ross R."/>
            <person name="Yang R."/>
            <person name="Briner A.E."/>
            <person name="Felis G.E."/>
            <person name="de Vos W.M."/>
            <person name="Barrangou R."/>
            <person name="Klaenhammer T.R."/>
            <person name="Caufield P.W."/>
            <person name="Cui Y."/>
            <person name="Zhang H."/>
            <person name="O'Toole P.W."/>
        </authorList>
    </citation>
    <scope>NUCLEOTIDE SEQUENCE [LARGE SCALE GENOMIC DNA]</scope>
    <source>
        <strain evidence="4 5">DSM 15638</strain>
    </source>
</reference>
<dbReference type="PANTHER" id="PTHR40083:SF1">
    <property type="entry name" value="UPF0122 PROTEIN YLXM"/>
    <property type="match status" value="1"/>
</dbReference>
<dbReference type="InterPro" id="IPR007394">
    <property type="entry name" value="UPF0122"/>
</dbReference>
<dbReference type="SUPFAM" id="SSF88659">
    <property type="entry name" value="Sigma3 and sigma4 domains of RNA polymerase sigma factors"/>
    <property type="match status" value="1"/>
</dbReference>
<dbReference type="InterPro" id="IPR013324">
    <property type="entry name" value="RNA_pol_sigma_r3/r4-like"/>
</dbReference>
<dbReference type="InterPro" id="IPR036388">
    <property type="entry name" value="WH-like_DNA-bd_sf"/>
</dbReference>
<name>A0A0R1HJ93_9LACO</name>
<evidence type="ECO:0000313" key="5">
    <source>
        <dbReference type="Proteomes" id="UP000051450"/>
    </source>
</evidence>
<dbReference type="STRING" id="1423719.FC66_GL000141"/>
<evidence type="ECO:0000313" key="4">
    <source>
        <dbReference type="EMBL" id="KRK46518.1"/>
    </source>
</evidence>
<gene>
    <name evidence="4" type="ORF">FC66_GL000141</name>
</gene>
<dbReference type="NCBIfam" id="NF001070">
    <property type="entry name" value="PRK00118.1-6"/>
    <property type="match status" value="1"/>
</dbReference>
<comment type="similarity">
    <text evidence="1 3">Belongs to the UPF0122 family.</text>
</comment>
<evidence type="ECO:0000256" key="3">
    <source>
        <dbReference type="HAMAP-Rule" id="MF_00245"/>
    </source>
</evidence>
<dbReference type="AlphaFoldDB" id="A0A0R1HJ93"/>
<dbReference type="NCBIfam" id="NF045758">
    <property type="entry name" value="YlxM"/>
    <property type="match status" value="1"/>
</dbReference>
<dbReference type="Pfam" id="PF04297">
    <property type="entry name" value="UPF0122"/>
    <property type="match status" value="1"/>
</dbReference>
<dbReference type="InterPro" id="IPR054831">
    <property type="entry name" value="UPF0122_fam_protein"/>
</dbReference>
<dbReference type="Gene3D" id="1.10.10.10">
    <property type="entry name" value="Winged helix-like DNA-binding domain superfamily/Winged helix DNA-binding domain"/>
    <property type="match status" value="1"/>
</dbReference>
<sequence>MKQNEGVFLVAIDKTNRVNALFEFYESLLTKKQAEYMAMYYGDDFSLGEIADNFDVSRQAVYDNIKRTEKILEDYEDKLNLYHNFIKRNEKLDQIKQYTDSNYEEDQKLTDLINQLEELDEE</sequence>
<comment type="caution">
    <text evidence="4">The sequence shown here is derived from an EMBL/GenBank/DDBJ whole genome shotgun (WGS) entry which is preliminary data.</text>
</comment>
<dbReference type="EMBL" id="AZDI01000001">
    <property type="protein sequence ID" value="KRK46518.1"/>
    <property type="molecule type" value="Genomic_DNA"/>
</dbReference>
<dbReference type="PATRIC" id="fig|1423719.4.peg.143"/>
<organism evidence="4 5">
    <name type="scientific">Dellaglioa algida DSM 15638</name>
    <dbReference type="NCBI Taxonomy" id="1423719"/>
    <lineage>
        <taxon>Bacteria</taxon>
        <taxon>Bacillati</taxon>
        <taxon>Bacillota</taxon>
        <taxon>Bacilli</taxon>
        <taxon>Lactobacillales</taxon>
        <taxon>Lactobacillaceae</taxon>
        <taxon>Dellaglioa</taxon>
    </lineage>
</organism>
<evidence type="ECO:0000256" key="2">
    <source>
        <dbReference type="ARBA" id="ARBA00024764"/>
    </source>
</evidence>
<dbReference type="NCBIfam" id="NF001068">
    <property type="entry name" value="PRK00118.1-4"/>
    <property type="match status" value="1"/>
</dbReference>
<dbReference type="Proteomes" id="UP000051450">
    <property type="component" value="Unassembled WGS sequence"/>
</dbReference>
<dbReference type="HAMAP" id="MF_00245">
    <property type="entry name" value="UPF0122"/>
    <property type="match status" value="1"/>
</dbReference>
<protein>
    <recommendedName>
        <fullName evidence="3">UPF0122 protein FC66_GL000141</fullName>
    </recommendedName>
</protein>
<keyword evidence="5" id="KW-1185">Reference proteome</keyword>
<comment type="function">
    <text evidence="2 3">Might take part in the signal recognition particle (SRP) pathway. This is inferred from the conservation of its genetic proximity to ftsY/ffh. May be a regulatory protein.</text>
</comment>
<evidence type="ECO:0000256" key="1">
    <source>
        <dbReference type="ARBA" id="ARBA00008720"/>
    </source>
</evidence>
<dbReference type="PANTHER" id="PTHR40083">
    <property type="entry name" value="UPF0122 PROTEIN CBO2450/CLC_2298"/>
    <property type="match status" value="1"/>
</dbReference>
<accession>A0A0R1HJ93</accession>